<evidence type="ECO:0000256" key="1">
    <source>
        <dbReference type="SAM" id="MobiDB-lite"/>
    </source>
</evidence>
<gene>
    <name evidence="2" type="ORF">M9458_028320</name>
</gene>
<comment type="caution">
    <text evidence="2">The sequence shown here is derived from an EMBL/GenBank/DDBJ whole genome shotgun (WGS) entry which is preliminary data.</text>
</comment>
<dbReference type="EMBL" id="JAMKFB020000014">
    <property type="protein sequence ID" value="KAL0175990.1"/>
    <property type="molecule type" value="Genomic_DNA"/>
</dbReference>
<reference evidence="2 3" key="1">
    <citation type="submission" date="2024-05" db="EMBL/GenBank/DDBJ databases">
        <title>Genome sequencing and assembly of Indian major carp, Cirrhinus mrigala (Hamilton, 1822).</title>
        <authorList>
            <person name="Mohindra V."/>
            <person name="Chowdhury L.M."/>
            <person name="Lal K."/>
            <person name="Jena J.K."/>
        </authorList>
    </citation>
    <scope>NUCLEOTIDE SEQUENCE [LARGE SCALE GENOMIC DNA]</scope>
    <source>
        <strain evidence="2">CM1030</strain>
        <tissue evidence="2">Blood</tissue>
    </source>
</reference>
<feature type="compositionally biased region" description="Basic and acidic residues" evidence="1">
    <location>
        <begin position="602"/>
        <end position="620"/>
    </location>
</feature>
<sequence length="665" mass="71855">RMSIRIQPPTNAQERLARQQGLAALRQQGWEIGAFTQFFWTMSRGLDYDDTTLKEIFNSCLDDPVPKWEMENLKILNFWDFSKYIGHRIQWGMPPLPPKSTCSDHSATLPLSIQEQDHLLTPTQKRRARRRRALLSAASIDDFDTYSVTLDSTEIAPISPEPIKSSSVKPPPIKYALVPSDVIPQSSKLVPAQLKSVAITAEATDHCNCRYYRGGQAHNINLSKAEEEEGPLAVQEGPDLSAPNPEILDDPILVPGPVTFSEPLTSQVMPSGTVSYLSRSAGSIPISAETTRVTACPPVLAELATDTTKVVKHAASICQKQRRMAHTVQANTLPVLSTEAMFMNSVSSKGCVPASHVTSTESFSEQAVSPVRATEADVEVFILPDPVTEASSKQPVLPVTSKDAILTCQVKECSCKSRKVNRGLPEQPTHTALTKKVSQASPIQPVMVKEAMSETPAVAVVSPEAAPERPALSVLAMEAIPEALTQAVKATEAITEHPALPAIDMETIPKQPVVLATEAFSETLASRLWSTREILAALSVATKCEIPETEPPEFTPVQEPPEFAPESAVPKPAPEKAVHEPTIERTVQEPAPAPERTVTESAPEKVVPEPTVERTVHEPAIEETVPEPAHERAVTVSAPAPEPASALAQAPVPGLMLASAPEELS</sequence>
<proteinExistence type="predicted"/>
<organism evidence="2 3">
    <name type="scientific">Cirrhinus mrigala</name>
    <name type="common">Mrigala</name>
    <dbReference type="NCBI Taxonomy" id="683832"/>
    <lineage>
        <taxon>Eukaryota</taxon>
        <taxon>Metazoa</taxon>
        <taxon>Chordata</taxon>
        <taxon>Craniata</taxon>
        <taxon>Vertebrata</taxon>
        <taxon>Euteleostomi</taxon>
        <taxon>Actinopterygii</taxon>
        <taxon>Neopterygii</taxon>
        <taxon>Teleostei</taxon>
        <taxon>Ostariophysi</taxon>
        <taxon>Cypriniformes</taxon>
        <taxon>Cyprinidae</taxon>
        <taxon>Labeoninae</taxon>
        <taxon>Labeonini</taxon>
        <taxon>Cirrhinus</taxon>
    </lineage>
</organism>
<accession>A0ABD0PQI2</accession>
<evidence type="ECO:0000313" key="3">
    <source>
        <dbReference type="Proteomes" id="UP001529510"/>
    </source>
</evidence>
<feature type="non-terminal residue" evidence="2">
    <location>
        <position position="665"/>
    </location>
</feature>
<keyword evidence="3" id="KW-1185">Reference proteome</keyword>
<name>A0ABD0PQI2_CIRMR</name>
<feature type="region of interest" description="Disordered" evidence="1">
    <location>
        <begin position="547"/>
        <end position="652"/>
    </location>
</feature>
<feature type="non-terminal residue" evidence="2">
    <location>
        <position position="1"/>
    </location>
</feature>
<protein>
    <submittedName>
        <fullName evidence="2">Uncharacterized protein</fullName>
    </submittedName>
</protein>
<feature type="compositionally biased region" description="Basic and acidic residues" evidence="1">
    <location>
        <begin position="573"/>
        <end position="587"/>
    </location>
</feature>
<evidence type="ECO:0000313" key="2">
    <source>
        <dbReference type="EMBL" id="KAL0175990.1"/>
    </source>
</evidence>
<dbReference type="Proteomes" id="UP001529510">
    <property type="component" value="Unassembled WGS sequence"/>
</dbReference>
<dbReference type="AlphaFoldDB" id="A0ABD0PQI2"/>